<feature type="transmembrane region" description="Helical" evidence="6">
    <location>
        <begin position="20"/>
        <end position="38"/>
    </location>
</feature>
<evidence type="ECO:0000256" key="4">
    <source>
        <dbReference type="ARBA" id="ARBA00022989"/>
    </source>
</evidence>
<sequence length="299" mass="33138">MNKIRGLDKKFVIYEANRLLCSVGGVLLYAIGVNLFIVPQGLYTGGIMGLCQVIRTVLAEYMGLSFHNFDIAGLIYYVVNIPLFVVAIKKLGRIFFAKTIICVTAMSFFLFIVYIPSVPIMDDTLASGLIGGILCGAGIGLCLKMGSSDGGTDILGVLLIRWKKDFSVGKVTLIVNVVLYLICLFLFDVQTVIYSLIYAAVTSFAVDKVYSQNINVEVNIITKNACEEMEQEIFTKLERGITKWKALGAYTDNNAEVLYMVISKYEIGRLKYIIRKYDPNAFVVINEGVNVSGNFLKKL</sequence>
<dbReference type="Gene3D" id="3.30.70.120">
    <property type="match status" value="1"/>
</dbReference>
<dbReference type="InterPro" id="IPR019264">
    <property type="entry name" value="DUF2179"/>
</dbReference>
<evidence type="ECO:0000313" key="9">
    <source>
        <dbReference type="Proteomes" id="UP000295718"/>
    </source>
</evidence>
<dbReference type="CDD" id="cd16380">
    <property type="entry name" value="YitT_C"/>
    <property type="match status" value="1"/>
</dbReference>
<organism evidence="8 9">
    <name type="scientific">Kineothrix alysoides</name>
    <dbReference type="NCBI Taxonomy" id="1469948"/>
    <lineage>
        <taxon>Bacteria</taxon>
        <taxon>Bacillati</taxon>
        <taxon>Bacillota</taxon>
        <taxon>Clostridia</taxon>
        <taxon>Lachnospirales</taxon>
        <taxon>Lachnospiraceae</taxon>
        <taxon>Kineothrix</taxon>
    </lineage>
</organism>
<dbReference type="OrthoDB" id="3180973at2"/>
<dbReference type="PANTHER" id="PTHR33545:SF5">
    <property type="entry name" value="UPF0750 MEMBRANE PROTEIN YITT"/>
    <property type="match status" value="1"/>
</dbReference>
<evidence type="ECO:0000256" key="6">
    <source>
        <dbReference type="SAM" id="Phobius"/>
    </source>
</evidence>
<feature type="transmembrane region" description="Helical" evidence="6">
    <location>
        <begin position="127"/>
        <end position="146"/>
    </location>
</feature>
<dbReference type="EMBL" id="SLUO01000018">
    <property type="protein sequence ID" value="TCL54815.1"/>
    <property type="molecule type" value="Genomic_DNA"/>
</dbReference>
<keyword evidence="5 6" id="KW-0472">Membrane</keyword>
<protein>
    <submittedName>
        <fullName evidence="8">Uncharacterized membrane-anchored protein YitT (DUF2179 family)</fullName>
    </submittedName>
</protein>
<evidence type="ECO:0000256" key="2">
    <source>
        <dbReference type="ARBA" id="ARBA00022475"/>
    </source>
</evidence>
<dbReference type="InterPro" id="IPR051461">
    <property type="entry name" value="UPF0750_membrane"/>
</dbReference>
<dbReference type="Proteomes" id="UP000295718">
    <property type="component" value="Unassembled WGS sequence"/>
</dbReference>
<gene>
    <name evidence="8" type="ORF">EDD76_11856</name>
</gene>
<dbReference type="Pfam" id="PF10035">
    <property type="entry name" value="DUF2179"/>
    <property type="match status" value="1"/>
</dbReference>
<dbReference type="InterPro" id="IPR003740">
    <property type="entry name" value="YitT"/>
</dbReference>
<feature type="transmembrane region" description="Helical" evidence="6">
    <location>
        <begin position="167"/>
        <end position="187"/>
    </location>
</feature>
<proteinExistence type="predicted"/>
<name>A0A4R1QR39_9FIRM</name>
<dbReference type="GO" id="GO:0005886">
    <property type="term" value="C:plasma membrane"/>
    <property type="evidence" value="ECO:0007669"/>
    <property type="project" value="UniProtKB-SubCell"/>
</dbReference>
<keyword evidence="2" id="KW-1003">Cell membrane</keyword>
<feature type="transmembrane region" description="Helical" evidence="6">
    <location>
        <begin position="71"/>
        <end position="88"/>
    </location>
</feature>
<dbReference type="RefSeq" id="WP_031392133.1">
    <property type="nucleotide sequence ID" value="NZ_JPNB01000002.1"/>
</dbReference>
<evidence type="ECO:0000313" key="8">
    <source>
        <dbReference type="EMBL" id="TCL54815.1"/>
    </source>
</evidence>
<dbReference type="InterPro" id="IPR015867">
    <property type="entry name" value="N-reg_PII/ATP_PRibTrfase_C"/>
</dbReference>
<evidence type="ECO:0000256" key="5">
    <source>
        <dbReference type="ARBA" id="ARBA00023136"/>
    </source>
</evidence>
<dbReference type="PIRSF" id="PIRSF006483">
    <property type="entry name" value="Membrane_protein_YitT"/>
    <property type="match status" value="1"/>
</dbReference>
<dbReference type="PANTHER" id="PTHR33545">
    <property type="entry name" value="UPF0750 MEMBRANE PROTEIN YITT-RELATED"/>
    <property type="match status" value="1"/>
</dbReference>
<comment type="caution">
    <text evidence="8">The sequence shown here is derived from an EMBL/GenBank/DDBJ whole genome shotgun (WGS) entry which is preliminary data.</text>
</comment>
<keyword evidence="3 6" id="KW-0812">Transmembrane</keyword>
<evidence type="ECO:0000259" key="7">
    <source>
        <dbReference type="Pfam" id="PF10035"/>
    </source>
</evidence>
<evidence type="ECO:0000256" key="1">
    <source>
        <dbReference type="ARBA" id="ARBA00004651"/>
    </source>
</evidence>
<reference evidence="8 9" key="1">
    <citation type="submission" date="2019-03" db="EMBL/GenBank/DDBJ databases">
        <title>Genomic Encyclopedia of Type Strains, Phase IV (KMG-IV): sequencing the most valuable type-strain genomes for metagenomic binning, comparative biology and taxonomic classification.</title>
        <authorList>
            <person name="Goeker M."/>
        </authorList>
    </citation>
    <scope>NUCLEOTIDE SEQUENCE [LARGE SCALE GENOMIC DNA]</scope>
    <source>
        <strain evidence="8 9">DSM 100556</strain>
    </source>
</reference>
<comment type="subcellular location">
    <subcellularLocation>
        <location evidence="1">Cell membrane</location>
        <topology evidence="1">Multi-pass membrane protein</topology>
    </subcellularLocation>
</comment>
<accession>A0A4R1QR39</accession>
<keyword evidence="4 6" id="KW-1133">Transmembrane helix</keyword>
<dbReference type="AlphaFoldDB" id="A0A4R1QR39"/>
<feature type="domain" description="DUF2179" evidence="7">
    <location>
        <begin position="239"/>
        <end position="293"/>
    </location>
</feature>
<dbReference type="Pfam" id="PF02588">
    <property type="entry name" value="YitT_membrane"/>
    <property type="match status" value="1"/>
</dbReference>
<keyword evidence="9" id="KW-1185">Reference proteome</keyword>
<dbReference type="STRING" id="1469948.GCA_000732725_03511"/>
<feature type="transmembrane region" description="Helical" evidence="6">
    <location>
        <begin position="95"/>
        <end position="115"/>
    </location>
</feature>
<evidence type="ECO:0000256" key="3">
    <source>
        <dbReference type="ARBA" id="ARBA00022692"/>
    </source>
</evidence>